<dbReference type="RefSeq" id="WP_220252064.1">
    <property type="nucleotide sequence ID" value="NZ_JAICCF010000004.1"/>
</dbReference>
<accession>A0ABS7GHL0</accession>
<dbReference type="GO" id="GO:0016746">
    <property type="term" value="F:acyltransferase activity"/>
    <property type="evidence" value="ECO:0007669"/>
    <property type="project" value="UniProtKB-KW"/>
</dbReference>
<organism evidence="5 6">
    <name type="scientific">Chitinophaga rhizophila</name>
    <dbReference type="NCBI Taxonomy" id="2866212"/>
    <lineage>
        <taxon>Bacteria</taxon>
        <taxon>Pseudomonadati</taxon>
        <taxon>Bacteroidota</taxon>
        <taxon>Chitinophagia</taxon>
        <taxon>Chitinophagales</taxon>
        <taxon>Chitinophagaceae</taxon>
        <taxon>Chitinophaga</taxon>
    </lineage>
</organism>
<dbReference type="SUPFAM" id="SSF51161">
    <property type="entry name" value="Trimeric LpxA-like enzymes"/>
    <property type="match status" value="1"/>
</dbReference>
<proteinExistence type="inferred from homology"/>
<evidence type="ECO:0000256" key="2">
    <source>
        <dbReference type="ARBA" id="ARBA00022679"/>
    </source>
</evidence>
<keyword evidence="2" id="KW-0808">Transferase</keyword>
<dbReference type="Proteomes" id="UP000812961">
    <property type="component" value="Unassembled WGS sequence"/>
</dbReference>
<dbReference type="Pfam" id="PF00132">
    <property type="entry name" value="Hexapep"/>
    <property type="match status" value="1"/>
</dbReference>
<sequence>MSTLTSLKTRIKSNPNVKQFVHRMLMPKNQAKPRLWVRWFVNPLIHKKGKGATIRRHARLDVFPFNAFDLGAGSIVEDFAVVNNGMGDVLIGEGVQIGIANVIIGPVTIADNVIIAQNVVMSGLNHGYQDIHTPIGKQPCTTNEIYVGADSWIGANVVLTAGVRIGKHAVVAAGSVVTKDVPPYSVVAGNPAKLVKQYNDETKLWERVRQVSATH</sequence>
<dbReference type="PANTHER" id="PTHR23416:SF23">
    <property type="entry name" value="ACETYLTRANSFERASE C18B11.09C-RELATED"/>
    <property type="match status" value="1"/>
</dbReference>
<gene>
    <name evidence="5" type="ORF">K1Y79_20495</name>
</gene>
<dbReference type="PANTHER" id="PTHR23416">
    <property type="entry name" value="SIALIC ACID SYNTHASE-RELATED"/>
    <property type="match status" value="1"/>
</dbReference>
<dbReference type="PROSITE" id="PS00101">
    <property type="entry name" value="HEXAPEP_TRANSFERASES"/>
    <property type="match status" value="1"/>
</dbReference>
<keyword evidence="4 5" id="KW-0012">Acyltransferase</keyword>
<name>A0ABS7GHL0_9BACT</name>
<dbReference type="InterPro" id="IPR051159">
    <property type="entry name" value="Hexapeptide_acetyltransf"/>
</dbReference>
<keyword evidence="6" id="KW-1185">Reference proteome</keyword>
<dbReference type="InterPro" id="IPR011004">
    <property type="entry name" value="Trimer_LpxA-like_sf"/>
</dbReference>
<evidence type="ECO:0000313" key="6">
    <source>
        <dbReference type="Proteomes" id="UP000812961"/>
    </source>
</evidence>
<reference evidence="5 6" key="1">
    <citation type="submission" date="2021-08" db="EMBL/GenBank/DDBJ databases">
        <title>The genome sequence of Chitinophaga sp. B61.</title>
        <authorList>
            <person name="Zhang X."/>
        </authorList>
    </citation>
    <scope>NUCLEOTIDE SEQUENCE [LARGE SCALE GENOMIC DNA]</scope>
    <source>
        <strain evidence="5 6">B61</strain>
    </source>
</reference>
<protein>
    <submittedName>
        <fullName evidence="5">Acyltransferase</fullName>
    </submittedName>
</protein>
<dbReference type="Gene3D" id="2.160.10.10">
    <property type="entry name" value="Hexapeptide repeat proteins"/>
    <property type="match status" value="1"/>
</dbReference>
<dbReference type="EMBL" id="JAICCF010000004">
    <property type="protein sequence ID" value="MBW8686730.1"/>
    <property type="molecule type" value="Genomic_DNA"/>
</dbReference>
<dbReference type="CDD" id="cd04647">
    <property type="entry name" value="LbH_MAT_like"/>
    <property type="match status" value="1"/>
</dbReference>
<evidence type="ECO:0000256" key="3">
    <source>
        <dbReference type="ARBA" id="ARBA00022737"/>
    </source>
</evidence>
<comment type="similarity">
    <text evidence="1">Belongs to the transferase hexapeptide repeat family.</text>
</comment>
<comment type="caution">
    <text evidence="5">The sequence shown here is derived from an EMBL/GenBank/DDBJ whole genome shotgun (WGS) entry which is preliminary data.</text>
</comment>
<dbReference type="InterPro" id="IPR001451">
    <property type="entry name" value="Hexapep"/>
</dbReference>
<keyword evidence="3" id="KW-0677">Repeat</keyword>
<evidence type="ECO:0000313" key="5">
    <source>
        <dbReference type="EMBL" id="MBW8686730.1"/>
    </source>
</evidence>
<dbReference type="InterPro" id="IPR018357">
    <property type="entry name" value="Hexapep_transf_CS"/>
</dbReference>
<evidence type="ECO:0000256" key="4">
    <source>
        <dbReference type="ARBA" id="ARBA00023315"/>
    </source>
</evidence>
<evidence type="ECO:0000256" key="1">
    <source>
        <dbReference type="ARBA" id="ARBA00007274"/>
    </source>
</evidence>